<accession>A0A1C4XRD7</accession>
<evidence type="ECO:0000259" key="1">
    <source>
        <dbReference type="Pfam" id="PF13460"/>
    </source>
</evidence>
<dbReference type="InterPro" id="IPR036291">
    <property type="entry name" value="NAD(P)-bd_dom_sf"/>
</dbReference>
<dbReference type="PANTHER" id="PTHR43355">
    <property type="entry name" value="FLAVIN REDUCTASE (NADPH)"/>
    <property type="match status" value="1"/>
</dbReference>
<dbReference type="Proteomes" id="UP000198242">
    <property type="component" value="Chromosome I"/>
</dbReference>
<dbReference type="SUPFAM" id="SSF51735">
    <property type="entry name" value="NAD(P)-binding Rossmann-fold domains"/>
    <property type="match status" value="1"/>
</dbReference>
<dbReference type="AlphaFoldDB" id="A0A1C4XRD7"/>
<dbReference type="GO" id="GO:0004074">
    <property type="term" value="F:biliverdin reductase [NAD(P)H] activity"/>
    <property type="evidence" value="ECO:0007669"/>
    <property type="project" value="TreeGrafter"/>
</dbReference>
<feature type="domain" description="NAD(P)-binding" evidence="1">
    <location>
        <begin position="8"/>
        <end position="197"/>
    </location>
</feature>
<dbReference type="Gene3D" id="3.40.50.720">
    <property type="entry name" value="NAD(P)-binding Rossmann-like Domain"/>
    <property type="match status" value="1"/>
</dbReference>
<evidence type="ECO:0000313" key="2">
    <source>
        <dbReference type="EMBL" id="SCF11024.1"/>
    </source>
</evidence>
<keyword evidence="3" id="KW-1185">Reference proteome</keyword>
<organism evidence="2 3">
    <name type="scientific">Micromonospora viridifaciens</name>
    <dbReference type="NCBI Taxonomy" id="1881"/>
    <lineage>
        <taxon>Bacteria</taxon>
        <taxon>Bacillati</taxon>
        <taxon>Actinomycetota</taxon>
        <taxon>Actinomycetes</taxon>
        <taxon>Micromonosporales</taxon>
        <taxon>Micromonosporaceae</taxon>
        <taxon>Micromonospora</taxon>
    </lineage>
</organism>
<dbReference type="GO" id="GO:0042602">
    <property type="term" value="F:riboflavin reductase (NADPH) activity"/>
    <property type="evidence" value="ECO:0007669"/>
    <property type="project" value="TreeGrafter"/>
</dbReference>
<dbReference type="Pfam" id="PF13460">
    <property type="entry name" value="NAD_binding_10"/>
    <property type="match status" value="1"/>
</dbReference>
<reference evidence="3" key="1">
    <citation type="submission" date="2016-06" db="EMBL/GenBank/DDBJ databases">
        <authorList>
            <person name="Varghese N."/>
            <person name="Submissions Spin"/>
        </authorList>
    </citation>
    <scope>NUCLEOTIDE SEQUENCE [LARGE SCALE GENOMIC DNA]</scope>
    <source>
        <strain evidence="3">DSM 43909</strain>
    </source>
</reference>
<dbReference type="EMBL" id="LT607411">
    <property type="protein sequence ID" value="SCF11024.1"/>
    <property type="molecule type" value="Genomic_DNA"/>
</dbReference>
<dbReference type="PANTHER" id="PTHR43355:SF2">
    <property type="entry name" value="FLAVIN REDUCTASE (NADPH)"/>
    <property type="match status" value="1"/>
</dbReference>
<dbReference type="InterPro" id="IPR016040">
    <property type="entry name" value="NAD(P)-bd_dom"/>
</dbReference>
<name>A0A1C4XRD7_MICVI</name>
<dbReference type="OrthoDB" id="4115876at2"/>
<proteinExistence type="predicted"/>
<evidence type="ECO:0000313" key="3">
    <source>
        <dbReference type="Proteomes" id="UP000198242"/>
    </source>
</evidence>
<dbReference type="InterPro" id="IPR051606">
    <property type="entry name" value="Polyketide_Oxido-like"/>
</dbReference>
<dbReference type="RefSeq" id="WP_089007237.1">
    <property type="nucleotide sequence ID" value="NZ_LT607411.1"/>
</dbReference>
<sequence>MTTIAVIGATGRTGRLVVEHALAAGHHVTAVARHPEALGPTRARLTVHSADVLAPGSLHGVLDDQDAVISAIGAPDRGATTVYSAGTTEVIPALKPHGRLLVISSAGLSIPADAPAGTRLAARILHRLMRRTYADMARMEELLAASDLTWTVVRPTRLTDRPGTGRLRTSLGATARVGSQTTRADLADYLLASIDDPRTHRTVVAISS</sequence>
<protein>
    <submittedName>
        <fullName evidence="2">Putative NADH-flavin reductase</fullName>
    </submittedName>
</protein>
<gene>
    <name evidence="2" type="ORF">GA0074695_3539</name>
</gene>